<accession>A0A0F9NGQ7</accession>
<reference evidence="1" key="1">
    <citation type="journal article" date="2015" name="Nature">
        <title>Complex archaea that bridge the gap between prokaryotes and eukaryotes.</title>
        <authorList>
            <person name="Spang A."/>
            <person name="Saw J.H."/>
            <person name="Jorgensen S.L."/>
            <person name="Zaremba-Niedzwiedzka K."/>
            <person name="Martijn J."/>
            <person name="Lind A.E."/>
            <person name="van Eijk R."/>
            <person name="Schleper C."/>
            <person name="Guy L."/>
            <person name="Ettema T.J."/>
        </authorList>
    </citation>
    <scope>NUCLEOTIDE SEQUENCE</scope>
</reference>
<dbReference type="AlphaFoldDB" id="A0A0F9NGQ7"/>
<protein>
    <submittedName>
        <fullName evidence="1">Uncharacterized protein</fullName>
    </submittedName>
</protein>
<comment type="caution">
    <text evidence="1">The sequence shown here is derived from an EMBL/GenBank/DDBJ whole genome shotgun (WGS) entry which is preliminary data.</text>
</comment>
<proteinExistence type="predicted"/>
<organism evidence="1">
    <name type="scientific">marine sediment metagenome</name>
    <dbReference type="NCBI Taxonomy" id="412755"/>
    <lineage>
        <taxon>unclassified sequences</taxon>
        <taxon>metagenomes</taxon>
        <taxon>ecological metagenomes</taxon>
    </lineage>
</organism>
<dbReference type="EMBL" id="LAZR01004171">
    <property type="protein sequence ID" value="KKN11117.1"/>
    <property type="molecule type" value="Genomic_DNA"/>
</dbReference>
<gene>
    <name evidence="1" type="ORF">LCGC14_1029640</name>
</gene>
<sequence>MAAAGCNMTKLKHPAFVECGKPAKWRHPRWPTGAFCDSCQEDVADFFPNDWSIIKEDSDE</sequence>
<evidence type="ECO:0000313" key="1">
    <source>
        <dbReference type="EMBL" id="KKN11117.1"/>
    </source>
</evidence>
<name>A0A0F9NGQ7_9ZZZZ</name>